<dbReference type="Gene3D" id="3.40.800.20">
    <property type="entry name" value="Histone deacetylase domain"/>
    <property type="match status" value="1"/>
</dbReference>
<evidence type="ECO:0000313" key="4">
    <source>
        <dbReference type="Proteomes" id="UP000716322"/>
    </source>
</evidence>
<feature type="domain" description="Histone deacetylase" evidence="2">
    <location>
        <begin position="20"/>
        <end position="306"/>
    </location>
</feature>
<sequence>MSTAIYSHPDCSLHEMGSWHPECPERLRAIEDQLILARLDGLVERASAPLADEADILRNHTQEALDRVRANLPTVPGERYPLDGDTLLCKDSYRAALRAAGAAVAATDAVVAGTINNAFCAVRPPGHHARPSEAMGFCLFNNVAIAARRALDVHGLERVAIIDFDVHHGNGTAESFKDDPRVLMASFFQHPFYPYTAPEPITATSVNVPVPAYSGGDVVRKIVAEQWLPALHAFRPQMIFISAGFDAHKEDDMGNMALVEADYAWITHRVADVARLYAGGRIVSCLEGGYALSALGRSVVAHVKALADLD</sequence>
<dbReference type="SUPFAM" id="SSF52768">
    <property type="entry name" value="Arginase/deacetylase"/>
    <property type="match status" value="1"/>
</dbReference>
<dbReference type="InterPro" id="IPR037138">
    <property type="entry name" value="His_deacetylse_dom_sf"/>
</dbReference>
<dbReference type="EMBL" id="JAAQOM010000008">
    <property type="protein sequence ID" value="NIA54885.1"/>
    <property type="molecule type" value="Genomic_DNA"/>
</dbReference>
<dbReference type="InterPro" id="IPR000286">
    <property type="entry name" value="HDACs"/>
</dbReference>
<gene>
    <name evidence="3" type="ORF">HAV22_14705</name>
</gene>
<dbReference type="RefSeq" id="WP_166859831.1">
    <property type="nucleotide sequence ID" value="NZ_JAAQOM010000008.1"/>
</dbReference>
<dbReference type="PANTHER" id="PTHR10625:SF10">
    <property type="entry name" value="HISTONE DEACETYLASE HDAC1"/>
    <property type="match status" value="1"/>
</dbReference>
<dbReference type="Pfam" id="PF00850">
    <property type="entry name" value="Hist_deacetyl"/>
    <property type="match status" value="1"/>
</dbReference>
<name>A0ABX0PCZ1_9BURK</name>
<organism evidence="3 4">
    <name type="scientific">Telluria antibiotica</name>
    <dbReference type="NCBI Taxonomy" id="2717319"/>
    <lineage>
        <taxon>Bacteria</taxon>
        <taxon>Pseudomonadati</taxon>
        <taxon>Pseudomonadota</taxon>
        <taxon>Betaproteobacteria</taxon>
        <taxon>Burkholderiales</taxon>
        <taxon>Oxalobacteraceae</taxon>
        <taxon>Telluria group</taxon>
        <taxon>Telluria</taxon>
    </lineage>
</organism>
<dbReference type="InterPro" id="IPR023696">
    <property type="entry name" value="Ureohydrolase_dom_sf"/>
</dbReference>
<reference evidence="3 4" key="1">
    <citation type="submission" date="2020-03" db="EMBL/GenBank/DDBJ databases">
        <title>Genome sequence of strain Massilia sp. TW-1.</title>
        <authorList>
            <person name="Chaudhary D.K."/>
        </authorList>
    </citation>
    <scope>NUCLEOTIDE SEQUENCE [LARGE SCALE GENOMIC DNA]</scope>
    <source>
        <strain evidence="3 4">TW-1</strain>
    </source>
</reference>
<dbReference type="PANTHER" id="PTHR10625">
    <property type="entry name" value="HISTONE DEACETYLASE HDAC1-RELATED"/>
    <property type="match status" value="1"/>
</dbReference>
<dbReference type="PRINTS" id="PR01270">
    <property type="entry name" value="HDASUPER"/>
</dbReference>
<comment type="caution">
    <text evidence="3">The sequence shown here is derived from an EMBL/GenBank/DDBJ whole genome shotgun (WGS) entry which is preliminary data.</text>
</comment>
<dbReference type="CDD" id="cd11599">
    <property type="entry name" value="HDAC_classII_2"/>
    <property type="match status" value="1"/>
</dbReference>
<proteinExistence type="inferred from homology"/>
<dbReference type="Proteomes" id="UP000716322">
    <property type="component" value="Unassembled WGS sequence"/>
</dbReference>
<dbReference type="InterPro" id="IPR023801">
    <property type="entry name" value="His_deacetylse_dom"/>
</dbReference>
<keyword evidence="4" id="KW-1185">Reference proteome</keyword>
<accession>A0ABX0PCZ1</accession>
<comment type="similarity">
    <text evidence="1">Belongs to the histone deacetylase family.</text>
</comment>
<protein>
    <submittedName>
        <fullName evidence="3">Histone deacetylase family protein</fullName>
    </submittedName>
</protein>
<evidence type="ECO:0000313" key="3">
    <source>
        <dbReference type="EMBL" id="NIA54885.1"/>
    </source>
</evidence>
<evidence type="ECO:0000259" key="2">
    <source>
        <dbReference type="Pfam" id="PF00850"/>
    </source>
</evidence>
<evidence type="ECO:0000256" key="1">
    <source>
        <dbReference type="ARBA" id="ARBA00005947"/>
    </source>
</evidence>